<dbReference type="GO" id="GO:0006310">
    <property type="term" value="P:DNA recombination"/>
    <property type="evidence" value="ECO:0007669"/>
    <property type="project" value="UniProtKB-KW"/>
</dbReference>
<comment type="similarity">
    <text evidence="1">Belongs to the 'phage' integrase family.</text>
</comment>
<organism evidence="7 8">
    <name type="scientific">Lactobacillus helveticus CIRM-BIA 951</name>
    <dbReference type="NCBI Taxonomy" id="1226334"/>
    <lineage>
        <taxon>Bacteria</taxon>
        <taxon>Bacillati</taxon>
        <taxon>Bacillota</taxon>
        <taxon>Bacilli</taxon>
        <taxon>Lactobacillales</taxon>
        <taxon>Lactobacillaceae</taxon>
        <taxon>Lactobacillus</taxon>
    </lineage>
</organism>
<feature type="domain" description="Core-binding (CB)" evidence="6">
    <location>
        <begin position="62"/>
        <end position="148"/>
    </location>
</feature>
<dbReference type="PROSITE" id="PS51900">
    <property type="entry name" value="CB"/>
    <property type="match status" value="1"/>
</dbReference>
<dbReference type="RefSeq" id="WP_023191174.1">
    <property type="nucleotide sequence ID" value="NZ_HG530883.1"/>
</dbReference>
<dbReference type="PROSITE" id="PS51898">
    <property type="entry name" value="TYR_RECOMBINASE"/>
    <property type="match status" value="1"/>
</dbReference>
<sequence>MWIVNLKSGKHKFVDTYKNPLTNRYQEVSCTFGKNNRETRKKAQLILDEKIRKKLAELTSGDTEITFYDLSCKYLALTEKQLTYSSWYSYCSRMRTVNKDWGHKLIASKITPQFINKYLDSLLYERNLTNSTVTKYKSTISSVYSYGKKYGYVTKNPVDDVQVTLRSENQRRRDEIENKYLDKSELDQIMLDCRQQHRQDIADILMWMYLTGMRCGEAAAMQKKNIVQDKDGNYYAKVEGTLMYKFDGSKQYTKTPNAKTFAGNRDVLLPPLAVSIAKRNAKGKDNDDFLFRNENPHSCRVFNHNQLDSFLRRVRQRQHIKKRIPTHIFRHTHVSVLAAMGVPLYVIQHRVGHSNSQITRKIYLHVTKVAQENLIQKLDELPAFFLPNDKNDGNDRLRIVGK</sequence>
<evidence type="ECO:0000256" key="3">
    <source>
        <dbReference type="ARBA" id="ARBA00023172"/>
    </source>
</evidence>
<dbReference type="PANTHER" id="PTHR30349">
    <property type="entry name" value="PHAGE INTEGRASE-RELATED"/>
    <property type="match status" value="1"/>
</dbReference>
<dbReference type="Pfam" id="PF00589">
    <property type="entry name" value="Phage_integrase"/>
    <property type="match status" value="1"/>
</dbReference>
<gene>
    <name evidence="7" type="ORF">LHCIRMBIA951_00479</name>
</gene>
<dbReference type="InterPro" id="IPR011010">
    <property type="entry name" value="DNA_brk_join_enz"/>
</dbReference>
<dbReference type="SUPFAM" id="SSF56349">
    <property type="entry name" value="DNA breaking-rejoining enzymes"/>
    <property type="match status" value="1"/>
</dbReference>
<keyword evidence="8" id="KW-1185">Reference proteome</keyword>
<dbReference type="EMBL" id="CBUK010000134">
    <property type="protein sequence ID" value="CDI59042.1"/>
    <property type="molecule type" value="Genomic_DNA"/>
</dbReference>
<name>U6F4F9_LACHE</name>
<keyword evidence="3" id="KW-0233">DNA recombination</keyword>
<dbReference type="InterPro" id="IPR013762">
    <property type="entry name" value="Integrase-like_cat_sf"/>
</dbReference>
<dbReference type="AlphaFoldDB" id="U6F4F9"/>
<proteinExistence type="inferred from homology"/>
<evidence type="ECO:0000256" key="1">
    <source>
        <dbReference type="ARBA" id="ARBA00008857"/>
    </source>
</evidence>
<accession>U6F4F9</accession>
<evidence type="ECO:0000313" key="7">
    <source>
        <dbReference type="EMBL" id="CDI59042.1"/>
    </source>
</evidence>
<keyword evidence="2 4" id="KW-0238">DNA-binding</keyword>
<dbReference type="Gene3D" id="1.10.150.130">
    <property type="match status" value="1"/>
</dbReference>
<dbReference type="PANTHER" id="PTHR30349:SF64">
    <property type="entry name" value="PROPHAGE INTEGRASE INTD-RELATED"/>
    <property type="match status" value="1"/>
</dbReference>
<dbReference type="InterPro" id="IPR002104">
    <property type="entry name" value="Integrase_catalytic"/>
</dbReference>
<dbReference type="InterPro" id="IPR044068">
    <property type="entry name" value="CB"/>
</dbReference>
<dbReference type="InterPro" id="IPR025269">
    <property type="entry name" value="SAM-like_dom"/>
</dbReference>
<dbReference type="HOGENOM" id="CLU_027562_17_6_9"/>
<protein>
    <submittedName>
        <fullName evidence="7">Integrase</fullName>
    </submittedName>
</protein>
<dbReference type="Gene3D" id="1.10.443.10">
    <property type="entry name" value="Intergrase catalytic core"/>
    <property type="match status" value="1"/>
</dbReference>
<reference evidence="7" key="1">
    <citation type="submission" date="2013-09" db="EMBL/GenBank/DDBJ databases">
        <title>Draft Genome Sequence of five Lactobacillus helveticus strains CIRM-BIA 101T, 103, 104, 951 and 953 isolated from milk product.</title>
        <authorList>
            <person name="Valence F."/>
            <person name="Chuat V."/>
            <person name="Ma L."/>
            <person name="Creno S."/>
            <person name="Falentin H."/>
            <person name="Lortal S."/>
            <person name="Bizet C."/>
            <person name="Clermont D."/>
            <person name="Loux V."/>
            <person name="Bouchier C."/>
            <person name="Cousin S."/>
        </authorList>
    </citation>
    <scope>NUCLEOTIDE SEQUENCE [LARGE SCALE GENOMIC DNA]</scope>
    <source>
        <strain evidence="7">CIRM-BIA 951</strain>
    </source>
</reference>
<evidence type="ECO:0000313" key="8">
    <source>
        <dbReference type="Proteomes" id="UP000017248"/>
    </source>
</evidence>
<evidence type="ECO:0000256" key="2">
    <source>
        <dbReference type="ARBA" id="ARBA00023125"/>
    </source>
</evidence>
<feature type="domain" description="Tyr recombinase" evidence="5">
    <location>
        <begin position="176"/>
        <end position="376"/>
    </location>
</feature>
<dbReference type="CDD" id="cd01189">
    <property type="entry name" value="INT_ICEBs1_C_like"/>
    <property type="match status" value="1"/>
</dbReference>
<evidence type="ECO:0000259" key="6">
    <source>
        <dbReference type="PROSITE" id="PS51900"/>
    </source>
</evidence>
<dbReference type="InterPro" id="IPR050090">
    <property type="entry name" value="Tyrosine_recombinase_XerCD"/>
</dbReference>
<evidence type="ECO:0000259" key="5">
    <source>
        <dbReference type="PROSITE" id="PS51898"/>
    </source>
</evidence>
<evidence type="ECO:0000256" key="4">
    <source>
        <dbReference type="PROSITE-ProRule" id="PRU01248"/>
    </source>
</evidence>
<dbReference type="GO" id="GO:0015074">
    <property type="term" value="P:DNA integration"/>
    <property type="evidence" value="ECO:0007669"/>
    <property type="project" value="InterPro"/>
</dbReference>
<comment type="caution">
    <text evidence="7">The sequence shown here is derived from an EMBL/GenBank/DDBJ whole genome shotgun (WGS) entry which is preliminary data.</text>
</comment>
<dbReference type="Proteomes" id="UP000017248">
    <property type="component" value="Unassembled WGS sequence"/>
</dbReference>
<dbReference type="GO" id="GO:0003677">
    <property type="term" value="F:DNA binding"/>
    <property type="evidence" value="ECO:0007669"/>
    <property type="project" value="UniProtKB-UniRule"/>
</dbReference>
<dbReference type="Pfam" id="PF13102">
    <property type="entry name" value="Phage_int_SAM_5"/>
    <property type="match status" value="1"/>
</dbReference>
<dbReference type="InterPro" id="IPR010998">
    <property type="entry name" value="Integrase_recombinase_N"/>
</dbReference>